<dbReference type="AlphaFoldDB" id="A0A5E4R615"/>
<accession>A0A5E4R615</accession>
<organism evidence="1 2">
    <name type="scientific">Leptidea sinapis</name>
    <dbReference type="NCBI Taxonomy" id="189913"/>
    <lineage>
        <taxon>Eukaryota</taxon>
        <taxon>Metazoa</taxon>
        <taxon>Ecdysozoa</taxon>
        <taxon>Arthropoda</taxon>
        <taxon>Hexapoda</taxon>
        <taxon>Insecta</taxon>
        <taxon>Pterygota</taxon>
        <taxon>Neoptera</taxon>
        <taxon>Endopterygota</taxon>
        <taxon>Lepidoptera</taxon>
        <taxon>Glossata</taxon>
        <taxon>Ditrysia</taxon>
        <taxon>Papilionoidea</taxon>
        <taxon>Pieridae</taxon>
        <taxon>Dismorphiinae</taxon>
        <taxon>Leptidea</taxon>
    </lineage>
</organism>
<evidence type="ECO:0000313" key="1">
    <source>
        <dbReference type="EMBL" id="VVD05373.1"/>
    </source>
</evidence>
<gene>
    <name evidence="1" type="ORF">LSINAPIS_LOCUS14927</name>
</gene>
<keyword evidence="2" id="KW-1185">Reference proteome</keyword>
<proteinExistence type="predicted"/>
<protein>
    <submittedName>
        <fullName evidence="1">Uncharacterized protein</fullName>
    </submittedName>
</protein>
<dbReference type="EMBL" id="FZQP02006965">
    <property type="protein sequence ID" value="VVD05373.1"/>
    <property type="molecule type" value="Genomic_DNA"/>
</dbReference>
<sequence length="104" mass="11759">MAAKGNNLYAVCDNIKRTKPDVRVTEALAILDMIVTCTTNCIRSFVKFARIYVVHSTKFALFIAQHGEGNFRVLYDSSALFKQGNKIRPQKITPIAITLIDYYL</sequence>
<name>A0A5E4R615_9NEOP</name>
<evidence type="ECO:0000313" key="2">
    <source>
        <dbReference type="Proteomes" id="UP000324832"/>
    </source>
</evidence>
<dbReference type="Proteomes" id="UP000324832">
    <property type="component" value="Unassembled WGS sequence"/>
</dbReference>
<reference evidence="1 2" key="1">
    <citation type="submission" date="2017-07" db="EMBL/GenBank/DDBJ databases">
        <authorList>
            <person name="Talla V."/>
            <person name="Backstrom N."/>
        </authorList>
    </citation>
    <scope>NUCLEOTIDE SEQUENCE [LARGE SCALE GENOMIC DNA]</scope>
</reference>